<dbReference type="SUPFAM" id="SSF50249">
    <property type="entry name" value="Nucleic acid-binding proteins"/>
    <property type="match status" value="1"/>
</dbReference>
<protein>
    <submittedName>
        <fullName evidence="2">DUF2815 family protein</fullName>
    </submittedName>
</protein>
<dbReference type="KEGG" id="palr:HGI30_16850"/>
<dbReference type="InterPro" id="IPR012340">
    <property type="entry name" value="NA-bd_OB-fold"/>
</dbReference>
<accession>A0A6H2H150</accession>
<evidence type="ECO:0000313" key="2">
    <source>
        <dbReference type="EMBL" id="QJC53078.1"/>
    </source>
</evidence>
<evidence type="ECO:0000256" key="1">
    <source>
        <dbReference type="SAM" id="MobiDB-lite"/>
    </source>
</evidence>
<sequence>MAETKMVTGKVRLSYANIWEPKENESGQLKYSCALLIPKSDKETLRKIKAIIDALKVEAAAKYKGKLPTNFKLPLHDGDEEKPDDENYAGHYYLNAYANTKPGIAKPAGKDSVGNTKFVEITDTTEVYSGCYARVSLNFYTYDNKSKGIGVGLNNIVKVQDGESLAGRSSVNEDFAGEEFDDDFGGDDDDFMS</sequence>
<feature type="region of interest" description="Disordered" evidence="1">
    <location>
        <begin position="168"/>
        <end position="193"/>
    </location>
</feature>
<dbReference type="InterPro" id="IPR022595">
    <property type="entry name" value="Enc34_ssDNA-bd"/>
</dbReference>
<proteinExistence type="predicted"/>
<name>A0A6H2H150_9BACL</name>
<dbReference type="EMBL" id="CP051428">
    <property type="protein sequence ID" value="QJC53078.1"/>
    <property type="molecule type" value="Genomic_DNA"/>
</dbReference>
<evidence type="ECO:0000313" key="3">
    <source>
        <dbReference type="Proteomes" id="UP000502136"/>
    </source>
</evidence>
<dbReference type="Pfam" id="PF10991">
    <property type="entry name" value="Enc34_ssDNA-bd"/>
    <property type="match status" value="1"/>
</dbReference>
<organism evidence="2 3">
    <name type="scientific">Paenibacillus albicereus</name>
    <dbReference type="NCBI Taxonomy" id="2726185"/>
    <lineage>
        <taxon>Bacteria</taxon>
        <taxon>Bacillati</taxon>
        <taxon>Bacillota</taxon>
        <taxon>Bacilli</taxon>
        <taxon>Bacillales</taxon>
        <taxon>Paenibacillaceae</taxon>
        <taxon>Paenibacillus</taxon>
    </lineage>
</organism>
<dbReference type="AlphaFoldDB" id="A0A6H2H150"/>
<keyword evidence="3" id="KW-1185">Reference proteome</keyword>
<feature type="compositionally biased region" description="Acidic residues" evidence="1">
    <location>
        <begin position="175"/>
        <end position="193"/>
    </location>
</feature>
<dbReference type="Gene3D" id="2.40.50.140">
    <property type="entry name" value="Nucleic acid-binding proteins"/>
    <property type="match status" value="1"/>
</dbReference>
<gene>
    <name evidence="2" type="ORF">HGI30_16850</name>
</gene>
<dbReference type="Proteomes" id="UP000502136">
    <property type="component" value="Chromosome"/>
</dbReference>
<reference evidence="2 3" key="1">
    <citation type="submission" date="2020-04" db="EMBL/GenBank/DDBJ databases">
        <title>Novel Paenibacillus strain UniB2 isolated from commercial digestive syrup.</title>
        <authorList>
            <person name="Thorat V."/>
            <person name="Kirdat K."/>
            <person name="Tiwarekar B."/>
            <person name="Yadav A."/>
        </authorList>
    </citation>
    <scope>NUCLEOTIDE SEQUENCE [LARGE SCALE GENOMIC DNA]</scope>
    <source>
        <strain evidence="2 3">UniB2</strain>
    </source>
</reference>
<dbReference type="RefSeq" id="WP_028598342.1">
    <property type="nucleotide sequence ID" value="NZ_CP051428.1"/>
</dbReference>